<comment type="similarity">
    <text evidence="1">Belongs to the Gfo/Idh/MocA family.</text>
</comment>
<dbReference type="PANTHER" id="PTHR43249:SF1">
    <property type="entry name" value="D-GLUCOSIDE 3-DEHYDROGENASE"/>
    <property type="match status" value="1"/>
</dbReference>
<evidence type="ECO:0000313" key="3">
    <source>
        <dbReference type="EMBL" id="MDU0202162.1"/>
    </source>
</evidence>
<organism evidence="3 4">
    <name type="scientific">Paenibacillus violae</name>
    <dbReference type="NCBI Taxonomy" id="3077234"/>
    <lineage>
        <taxon>Bacteria</taxon>
        <taxon>Bacillati</taxon>
        <taxon>Bacillota</taxon>
        <taxon>Bacilli</taxon>
        <taxon>Bacillales</taxon>
        <taxon>Paenibacillaceae</taxon>
        <taxon>Paenibacillus</taxon>
    </lineage>
</organism>
<gene>
    <name evidence="3" type="ORF">RQP52_13745</name>
</gene>
<evidence type="ECO:0000256" key="1">
    <source>
        <dbReference type="ARBA" id="ARBA00010928"/>
    </source>
</evidence>
<dbReference type="PANTHER" id="PTHR43249">
    <property type="entry name" value="UDP-N-ACETYL-2-AMINO-2-DEOXY-D-GLUCURONATE OXIDASE"/>
    <property type="match status" value="1"/>
</dbReference>
<dbReference type="InterPro" id="IPR052515">
    <property type="entry name" value="Gfo/Idh/MocA_Oxidoreductase"/>
</dbReference>
<dbReference type="Pfam" id="PF02894">
    <property type="entry name" value="GFO_IDH_MocA_C"/>
    <property type="match status" value="1"/>
</dbReference>
<evidence type="ECO:0000259" key="2">
    <source>
        <dbReference type="Pfam" id="PF02894"/>
    </source>
</evidence>
<dbReference type="EMBL" id="JAWCUD010000003">
    <property type="protein sequence ID" value="MDU0202162.1"/>
    <property type="molecule type" value="Genomic_DNA"/>
</dbReference>
<comment type="caution">
    <text evidence="3">The sequence shown here is derived from an EMBL/GenBank/DDBJ whole genome shotgun (WGS) entry which is preliminary data.</text>
</comment>
<proteinExistence type="inferred from homology"/>
<evidence type="ECO:0000313" key="4">
    <source>
        <dbReference type="Proteomes" id="UP001260980"/>
    </source>
</evidence>
<protein>
    <submittedName>
        <fullName evidence="3">Gfo/Idh/MocA family oxidoreductase</fullName>
    </submittedName>
</protein>
<accession>A0ABU3RD25</accession>
<feature type="domain" description="Gfo/Idh/MocA-like oxidoreductase C-terminal" evidence="2">
    <location>
        <begin position="3"/>
        <end position="172"/>
    </location>
</feature>
<dbReference type="SUPFAM" id="SSF55347">
    <property type="entry name" value="Glyceraldehyde-3-phosphate dehydrogenase-like, C-terminal domain"/>
    <property type="match status" value="1"/>
</dbReference>
<name>A0ABU3RD25_9BACL</name>
<dbReference type="Gene3D" id="3.30.360.10">
    <property type="entry name" value="Dihydrodipicolinate Reductase, domain 2"/>
    <property type="match status" value="1"/>
</dbReference>
<keyword evidence="4" id="KW-1185">Reference proteome</keyword>
<reference evidence="3 4" key="1">
    <citation type="submission" date="2023-10" db="EMBL/GenBank/DDBJ databases">
        <title>Paenibacillus strain PFR10 Genome sequencing and assembly.</title>
        <authorList>
            <person name="Kim I."/>
        </authorList>
    </citation>
    <scope>NUCLEOTIDE SEQUENCE [LARGE SCALE GENOMIC DNA]</scope>
    <source>
        <strain evidence="3 4">PFR10</strain>
    </source>
</reference>
<dbReference type="Proteomes" id="UP001260980">
    <property type="component" value="Unassembled WGS sequence"/>
</dbReference>
<sequence length="174" mass="18764">MDGGGALLNQGIHTVDLLQYLMGSVTSVHAHTRTIGHEHIDVEDIATAVLTYADGGIGTLFATTCAYPGLQTRIEIFGQQGSAILENNELVYVASRDGESDWSHLAEQRVVNWNKKTANPEDAVGTAHRLQLQDLIDAIDQDREPIVNGEEGAKPLQIILSAYASASKGLPIYL</sequence>
<dbReference type="RefSeq" id="WP_315952176.1">
    <property type="nucleotide sequence ID" value="NZ_JAWCUD010000003.1"/>
</dbReference>
<dbReference type="InterPro" id="IPR004104">
    <property type="entry name" value="Gfo/Idh/MocA-like_OxRdtase_C"/>
</dbReference>